<protein>
    <submittedName>
        <fullName evidence="2">Nucleoside-diphosphate-sugar epimerase</fullName>
    </submittedName>
</protein>
<dbReference type="SUPFAM" id="SSF51735">
    <property type="entry name" value="NAD(P)-binding Rossmann-fold domains"/>
    <property type="match status" value="1"/>
</dbReference>
<dbReference type="EMBL" id="FMXE01000002">
    <property type="protein sequence ID" value="SDA37568.1"/>
    <property type="molecule type" value="Genomic_DNA"/>
</dbReference>
<dbReference type="GO" id="GO:0005737">
    <property type="term" value="C:cytoplasm"/>
    <property type="evidence" value="ECO:0007669"/>
    <property type="project" value="TreeGrafter"/>
</dbReference>
<dbReference type="OrthoDB" id="596910at2"/>
<dbReference type="Pfam" id="PF01370">
    <property type="entry name" value="Epimerase"/>
    <property type="match status" value="1"/>
</dbReference>
<sequence length="317" mass="35387">MNILITGITGLFGSQLAKEFSALGKIHGLKRENSSLDLVEGIDIQWHIGELSNTESLLETLAGMDLVIHSAGLVSFSARDKEKLYEVNTTGTANLVNAMLATGVKKLVHVSSVSAIGRSPELSVIDEEFKWVESPWNTEYAVSKYWAELEVWRGEQEGLELIVVNPSVLLGKVSYGKSSTAIYSYVMEEGNFFPKGDLNYIDVRDAAKITRELVESQAWGERFILNKESISYQEFFSESATVFGKKGPRFPLSDGLISIASFTLSLLRAFGLSKSPLNKQTAMLSQQKIRFDNAKIERFLSFRYFSLRESLEWAKTP</sequence>
<evidence type="ECO:0000313" key="2">
    <source>
        <dbReference type="EMBL" id="SDA37568.1"/>
    </source>
</evidence>
<evidence type="ECO:0000313" key="3">
    <source>
        <dbReference type="Proteomes" id="UP000198756"/>
    </source>
</evidence>
<dbReference type="Proteomes" id="UP000198756">
    <property type="component" value="Unassembled WGS sequence"/>
</dbReference>
<dbReference type="STRING" id="279824.SAMN03080617_00081"/>
<dbReference type="PANTHER" id="PTHR48079">
    <property type="entry name" value="PROTEIN YEEZ"/>
    <property type="match status" value="1"/>
</dbReference>
<feature type="domain" description="NAD-dependent epimerase/dehydratase" evidence="1">
    <location>
        <begin position="3"/>
        <end position="187"/>
    </location>
</feature>
<dbReference type="InterPro" id="IPR051783">
    <property type="entry name" value="NAD(P)-dependent_oxidoreduct"/>
</dbReference>
<proteinExistence type="predicted"/>
<dbReference type="AlphaFoldDB" id="A0A1G5UW61"/>
<name>A0A1G5UW61_9BACT</name>
<dbReference type="InterPro" id="IPR036291">
    <property type="entry name" value="NAD(P)-bd_dom_sf"/>
</dbReference>
<gene>
    <name evidence="2" type="ORF">SAMN03080617_00081</name>
</gene>
<dbReference type="RefSeq" id="WP_092727975.1">
    <property type="nucleotide sequence ID" value="NZ_FMXE01000002.1"/>
</dbReference>
<dbReference type="Gene3D" id="3.40.50.720">
    <property type="entry name" value="NAD(P)-binding Rossmann-like Domain"/>
    <property type="match status" value="1"/>
</dbReference>
<dbReference type="PANTHER" id="PTHR48079:SF6">
    <property type="entry name" value="NAD(P)-BINDING DOMAIN-CONTAINING PROTEIN-RELATED"/>
    <property type="match status" value="1"/>
</dbReference>
<reference evidence="3" key="1">
    <citation type="submission" date="2016-10" db="EMBL/GenBank/DDBJ databases">
        <authorList>
            <person name="Varghese N."/>
            <person name="Submissions S."/>
        </authorList>
    </citation>
    <scope>NUCLEOTIDE SEQUENCE [LARGE SCALE GENOMIC DNA]</scope>
    <source>
        <strain evidence="3">DSM 22703</strain>
    </source>
</reference>
<evidence type="ECO:0000259" key="1">
    <source>
        <dbReference type="Pfam" id="PF01370"/>
    </source>
</evidence>
<accession>A0A1G5UW61</accession>
<dbReference type="GO" id="GO:0004029">
    <property type="term" value="F:aldehyde dehydrogenase (NAD+) activity"/>
    <property type="evidence" value="ECO:0007669"/>
    <property type="project" value="TreeGrafter"/>
</dbReference>
<dbReference type="InterPro" id="IPR001509">
    <property type="entry name" value="Epimerase_deHydtase"/>
</dbReference>
<organism evidence="2 3">
    <name type="scientific">Algoriphagus alkaliphilus</name>
    <dbReference type="NCBI Taxonomy" id="279824"/>
    <lineage>
        <taxon>Bacteria</taxon>
        <taxon>Pseudomonadati</taxon>
        <taxon>Bacteroidota</taxon>
        <taxon>Cytophagia</taxon>
        <taxon>Cytophagales</taxon>
        <taxon>Cyclobacteriaceae</taxon>
        <taxon>Algoriphagus</taxon>
    </lineage>
</organism>
<keyword evidence="3" id="KW-1185">Reference proteome</keyword>